<dbReference type="EMBL" id="AP025564">
    <property type="protein sequence ID" value="BDE96729.1"/>
    <property type="molecule type" value="Genomic_DNA"/>
</dbReference>
<protein>
    <submittedName>
        <fullName evidence="2">Uncharacterized protein</fullName>
    </submittedName>
</protein>
<gene>
    <name evidence="2" type="ORF">CE91St30_20620</name>
</gene>
<organism evidence="2 3">
    <name type="scientific">Raoultibacter timonensis</name>
    <dbReference type="NCBI Taxonomy" id="1907662"/>
    <lineage>
        <taxon>Bacteria</taxon>
        <taxon>Bacillati</taxon>
        <taxon>Actinomycetota</taxon>
        <taxon>Coriobacteriia</taxon>
        <taxon>Eggerthellales</taxon>
        <taxon>Eggerthellaceae</taxon>
        <taxon>Raoultibacter</taxon>
    </lineage>
</organism>
<proteinExistence type="predicted"/>
<evidence type="ECO:0000313" key="3">
    <source>
        <dbReference type="Proteomes" id="UP001320544"/>
    </source>
</evidence>
<sequence length="59" mass="6769">MVETTHAHRENPAHAAFEACRMQAGKKQAHSAKRMQLSRKTCEREPKKFPVRQPPPCDN</sequence>
<evidence type="ECO:0000313" key="2">
    <source>
        <dbReference type="EMBL" id="BDE96729.1"/>
    </source>
</evidence>
<accession>A0ABM7WK36</accession>
<name>A0ABM7WK36_9ACTN</name>
<feature type="compositionally biased region" description="Basic residues" evidence="1">
    <location>
        <begin position="27"/>
        <end position="37"/>
    </location>
</feature>
<keyword evidence="3" id="KW-1185">Reference proteome</keyword>
<reference evidence="2 3" key="1">
    <citation type="submission" date="2022-01" db="EMBL/GenBank/DDBJ databases">
        <title>Novel bile acid biosynthetic pathways are enriched in the microbiome of centenarians.</title>
        <authorList>
            <person name="Sato Y."/>
            <person name="Atarashi K."/>
            <person name="Plichta R.D."/>
            <person name="Arai Y."/>
            <person name="Sasajima S."/>
            <person name="Kearney M.S."/>
            <person name="Suda W."/>
            <person name="Takeshita K."/>
            <person name="Sasaki T."/>
            <person name="Okamoto S."/>
            <person name="Skelly N.A."/>
            <person name="Okamura Y."/>
            <person name="Vlamakis H."/>
            <person name="Li Y."/>
            <person name="Tanoue T."/>
            <person name="Takei H."/>
            <person name="Nittono H."/>
            <person name="Narushima S."/>
            <person name="Irie J."/>
            <person name="Itoh H."/>
            <person name="Moriya K."/>
            <person name="Sugiura Y."/>
            <person name="Suematsu M."/>
            <person name="Moritoki N."/>
            <person name="Shibata S."/>
            <person name="Littman R.D."/>
            <person name="Fischbach A.M."/>
            <person name="Uwamino Y."/>
            <person name="Inoue T."/>
            <person name="Honda A."/>
            <person name="Hattori M."/>
            <person name="Murai T."/>
            <person name="Xavier J.R."/>
            <person name="Hirose N."/>
            <person name="Honda K."/>
        </authorList>
    </citation>
    <scope>NUCLEOTIDE SEQUENCE [LARGE SCALE GENOMIC DNA]</scope>
    <source>
        <strain evidence="2 3">CE91-St30</strain>
    </source>
</reference>
<feature type="region of interest" description="Disordered" evidence="1">
    <location>
        <begin position="22"/>
        <end position="59"/>
    </location>
</feature>
<dbReference type="Proteomes" id="UP001320544">
    <property type="component" value="Chromosome"/>
</dbReference>
<evidence type="ECO:0000256" key="1">
    <source>
        <dbReference type="SAM" id="MobiDB-lite"/>
    </source>
</evidence>